<gene>
    <name evidence="2" type="primary">ablB</name>
    <name evidence="2" type="ORF">L2716_05930</name>
</gene>
<keyword evidence="3" id="KW-1185">Reference proteome</keyword>
<feature type="domain" description="N-acetyltransferase" evidence="1">
    <location>
        <begin position="133"/>
        <end position="284"/>
    </location>
</feature>
<evidence type="ECO:0000259" key="1">
    <source>
        <dbReference type="PROSITE" id="PS51186"/>
    </source>
</evidence>
<organism evidence="2 3">
    <name type="scientific">Pseudalkalibacillus berkeleyi</name>
    <dbReference type="NCBI Taxonomy" id="1069813"/>
    <lineage>
        <taxon>Bacteria</taxon>
        <taxon>Bacillati</taxon>
        <taxon>Bacillota</taxon>
        <taxon>Bacilli</taxon>
        <taxon>Bacillales</taxon>
        <taxon>Fictibacillaceae</taxon>
        <taxon>Pseudalkalibacillus</taxon>
    </lineage>
</organism>
<dbReference type="Pfam" id="PF00583">
    <property type="entry name" value="Acetyltransf_1"/>
    <property type="match status" value="1"/>
</dbReference>
<evidence type="ECO:0000313" key="2">
    <source>
        <dbReference type="EMBL" id="MCF6137265.1"/>
    </source>
</evidence>
<accession>A0ABS9GZZ4</accession>
<proteinExistence type="predicted"/>
<dbReference type="SUPFAM" id="SSF55729">
    <property type="entry name" value="Acyl-CoA N-acyltransferases (Nat)"/>
    <property type="match status" value="1"/>
</dbReference>
<dbReference type="EMBL" id="JAKIJS010000001">
    <property type="protein sequence ID" value="MCF6137265.1"/>
    <property type="molecule type" value="Genomic_DNA"/>
</dbReference>
<dbReference type="NCBIfam" id="TIGR03827">
    <property type="entry name" value="GNAT_ablB"/>
    <property type="match status" value="1"/>
</dbReference>
<dbReference type="RefSeq" id="WP_236332716.1">
    <property type="nucleotide sequence ID" value="NZ_JAKIJS010000001.1"/>
</dbReference>
<dbReference type="InterPro" id="IPR022525">
    <property type="entry name" value="GNAT_AblB"/>
</dbReference>
<sequence>MRDIKVYYEDRVVTSTNCTMNVSLDFFNERLKIEDYRGNIHSVHKQVTKLLAENPFTKVIIKSRQEDWKTLLSYGYQFEALYSGYFNGSDAYSMAHFTENGRRSSEYWVYENETLQQVQELERTLVVPSSNGYTIRQAQTKDAEELAKLYELVFEIYPTPMNDPNYIRKLITQDSIFYVAECKGSIVSTASADINTTYNNAELTDCATLPEHRKKGLMKILIAKLEVALKEKQVYCAYSIARALSFGMNAVFHQRHYEYKGRFTKNCNIFNKLEDMNLWVCDLSRR</sequence>
<dbReference type="Gene3D" id="3.40.630.30">
    <property type="match status" value="1"/>
</dbReference>
<protein>
    <submittedName>
        <fullName evidence="2">Beta-lysine N-acetyltransferase</fullName>
    </submittedName>
</protein>
<dbReference type="InterPro" id="IPR000182">
    <property type="entry name" value="GNAT_dom"/>
</dbReference>
<evidence type="ECO:0000313" key="3">
    <source>
        <dbReference type="Proteomes" id="UP001649381"/>
    </source>
</evidence>
<dbReference type="Proteomes" id="UP001649381">
    <property type="component" value="Unassembled WGS sequence"/>
</dbReference>
<dbReference type="InterPro" id="IPR016181">
    <property type="entry name" value="Acyl_CoA_acyltransferase"/>
</dbReference>
<name>A0ABS9GZZ4_9BACL</name>
<dbReference type="PROSITE" id="PS51186">
    <property type="entry name" value="GNAT"/>
    <property type="match status" value="1"/>
</dbReference>
<comment type="caution">
    <text evidence="2">The sequence shown here is derived from an EMBL/GenBank/DDBJ whole genome shotgun (WGS) entry which is preliminary data.</text>
</comment>
<dbReference type="CDD" id="cd04301">
    <property type="entry name" value="NAT_SF"/>
    <property type="match status" value="1"/>
</dbReference>
<reference evidence="2 3" key="1">
    <citation type="submission" date="2022-01" db="EMBL/GenBank/DDBJ databases">
        <title>Alkalihalobacillus sp. EGI L200015, a novel bacterium isolated from a salt lake sediment.</title>
        <authorList>
            <person name="Gao L."/>
            <person name="Fang B.-Z."/>
            <person name="Li W.-J."/>
        </authorList>
    </citation>
    <scope>NUCLEOTIDE SEQUENCE [LARGE SCALE GENOMIC DNA]</scope>
    <source>
        <strain evidence="2 3">KCTC 12718</strain>
    </source>
</reference>